<organism evidence="2 3">
    <name type="scientific">Duncaniella freteri</name>
    <dbReference type="NCBI Taxonomy" id="2530391"/>
    <lineage>
        <taxon>Bacteria</taxon>
        <taxon>Pseudomonadati</taxon>
        <taxon>Bacteroidota</taxon>
        <taxon>Bacteroidia</taxon>
        <taxon>Bacteroidales</taxon>
        <taxon>Muribaculaceae</taxon>
        <taxon>Duncaniella</taxon>
    </lineage>
</organism>
<dbReference type="CDD" id="cd06223">
    <property type="entry name" value="PRTases_typeI"/>
    <property type="match status" value="1"/>
</dbReference>
<sequence length="236" mass="26567">MNRSFRHWGNSFINLLFPKVCTVCRNTLVEGEDIMCLDCLLKLPKTTFASYYSNELTDRLVSLKAPVTKANSLYYYVAGTPYVRLIHDAKYNRRPIVARNLAETHAKEMSAKGFFDDIDVIIPIPLHFTKQWMRGYNQSHEIAIGLSRATGIPTGDNLIAPHSHPTQTRKNATERRLNPIGSFTVKYPEELENLHILIVDDVITTGSTILSGLEEIHSASPSSRLSVYSLAISKMV</sequence>
<dbReference type="SUPFAM" id="SSF53271">
    <property type="entry name" value="PRTase-like"/>
    <property type="match status" value="1"/>
</dbReference>
<dbReference type="RefSeq" id="WP_135472138.1">
    <property type="nucleotide sequence ID" value="NZ_CASGTF010000039.1"/>
</dbReference>
<evidence type="ECO:0000313" key="2">
    <source>
        <dbReference type="EMBL" id="TGG36399.1"/>
    </source>
</evidence>
<comment type="caution">
    <text evidence="2">The sequence shown here is derived from an EMBL/GenBank/DDBJ whole genome shotgun (WGS) entry which is preliminary data.</text>
</comment>
<dbReference type="Gene3D" id="3.40.50.2020">
    <property type="match status" value="1"/>
</dbReference>
<proteinExistence type="inferred from homology"/>
<accession>A0A4Z0V050</accession>
<evidence type="ECO:0000313" key="3">
    <source>
        <dbReference type="Proteomes" id="UP000297635"/>
    </source>
</evidence>
<dbReference type="AlphaFoldDB" id="A0A4Z0V050"/>
<dbReference type="InterPro" id="IPR000836">
    <property type="entry name" value="PRTase_dom"/>
</dbReference>
<dbReference type="InterPro" id="IPR029057">
    <property type="entry name" value="PRTase-like"/>
</dbReference>
<name>A0A4Z0V050_9BACT</name>
<evidence type="ECO:0000256" key="1">
    <source>
        <dbReference type="ARBA" id="ARBA00008007"/>
    </source>
</evidence>
<dbReference type="GeneID" id="82150329"/>
<dbReference type="Proteomes" id="UP000297635">
    <property type="component" value="Unassembled WGS sequence"/>
</dbReference>
<dbReference type="InterPro" id="IPR051910">
    <property type="entry name" value="ComF/GntX_DNA_util-trans"/>
</dbReference>
<keyword evidence="3" id="KW-1185">Reference proteome</keyword>
<protein>
    <submittedName>
        <fullName evidence="2">ComF family protein</fullName>
    </submittedName>
</protein>
<reference evidence="2 3" key="1">
    <citation type="submission" date="2019-02" db="EMBL/GenBank/DDBJ databases">
        <title>Isolation and identification of novel species under the genus Muribaculum.</title>
        <authorList>
            <person name="Miyake S."/>
            <person name="Ding Y."/>
            <person name="Low A."/>
            <person name="Soh M."/>
            <person name="Seedorf H."/>
        </authorList>
    </citation>
    <scope>NUCLEOTIDE SEQUENCE [LARGE SCALE GENOMIC DNA]</scope>
    <source>
        <strain evidence="2 3">TLL-A3</strain>
    </source>
</reference>
<dbReference type="PANTHER" id="PTHR47505:SF1">
    <property type="entry name" value="DNA UTILIZATION PROTEIN YHGH"/>
    <property type="match status" value="1"/>
</dbReference>
<gene>
    <name evidence="2" type="ORF">EZ315_11065</name>
</gene>
<dbReference type="PANTHER" id="PTHR47505">
    <property type="entry name" value="DNA UTILIZATION PROTEIN YHGH"/>
    <property type="match status" value="1"/>
</dbReference>
<dbReference type="EMBL" id="SJSA01000002">
    <property type="protein sequence ID" value="TGG36399.1"/>
    <property type="molecule type" value="Genomic_DNA"/>
</dbReference>
<comment type="similarity">
    <text evidence="1">Belongs to the ComF/GntX family.</text>
</comment>